<reference evidence="1" key="2">
    <citation type="submission" date="2020-09" db="EMBL/GenBank/DDBJ databases">
        <authorList>
            <person name="Sun Q."/>
            <person name="Ohkuma M."/>
        </authorList>
    </citation>
    <scope>NUCLEOTIDE SEQUENCE</scope>
    <source>
        <strain evidence="1">JCM 17251</strain>
    </source>
</reference>
<comment type="caution">
    <text evidence="1">The sequence shown here is derived from an EMBL/GenBank/DDBJ whole genome shotgun (WGS) entry which is preliminary data.</text>
</comment>
<sequence>MTPRWMVQRKGTTNSNEELQIVTIYAEGEKLELVKKENRKWTYERKLLLVKGEQ</sequence>
<dbReference type="AlphaFoldDB" id="A0A917Y468"/>
<accession>A0A917Y468</accession>
<dbReference type="RefSeq" id="WP_188858853.1">
    <property type="nucleotide sequence ID" value="NZ_BMOS01000031.1"/>
</dbReference>
<keyword evidence="2" id="KW-1185">Reference proteome</keyword>
<organism evidence="1 2">
    <name type="scientific">Oceanobacillus indicireducens</name>
    <dbReference type="NCBI Taxonomy" id="1004261"/>
    <lineage>
        <taxon>Bacteria</taxon>
        <taxon>Bacillati</taxon>
        <taxon>Bacillota</taxon>
        <taxon>Bacilli</taxon>
        <taxon>Bacillales</taxon>
        <taxon>Bacillaceae</taxon>
        <taxon>Oceanobacillus</taxon>
    </lineage>
</organism>
<dbReference type="Proteomes" id="UP000624041">
    <property type="component" value="Unassembled WGS sequence"/>
</dbReference>
<evidence type="ECO:0000313" key="1">
    <source>
        <dbReference type="EMBL" id="GGN64410.1"/>
    </source>
</evidence>
<protein>
    <submittedName>
        <fullName evidence="1">Uncharacterized protein</fullName>
    </submittedName>
</protein>
<proteinExistence type="predicted"/>
<evidence type="ECO:0000313" key="2">
    <source>
        <dbReference type="Proteomes" id="UP000624041"/>
    </source>
</evidence>
<gene>
    <name evidence="1" type="ORF">GCM10007971_32270</name>
</gene>
<dbReference type="EMBL" id="BMOS01000031">
    <property type="protein sequence ID" value="GGN64410.1"/>
    <property type="molecule type" value="Genomic_DNA"/>
</dbReference>
<name>A0A917Y468_9BACI</name>
<reference evidence="1" key="1">
    <citation type="journal article" date="2014" name="Int. J. Syst. Evol. Microbiol.">
        <title>Complete genome sequence of Corynebacterium casei LMG S-19264T (=DSM 44701T), isolated from a smear-ripened cheese.</title>
        <authorList>
            <consortium name="US DOE Joint Genome Institute (JGI-PGF)"/>
            <person name="Walter F."/>
            <person name="Albersmeier A."/>
            <person name="Kalinowski J."/>
            <person name="Ruckert C."/>
        </authorList>
    </citation>
    <scope>NUCLEOTIDE SEQUENCE</scope>
    <source>
        <strain evidence="1">JCM 17251</strain>
    </source>
</reference>